<gene>
    <name evidence="3" type="ORF">RZN69_06750</name>
</gene>
<accession>A0AAQ3LBG4</accession>
<keyword evidence="2" id="KW-1133">Transmembrane helix</keyword>
<feature type="region of interest" description="Disordered" evidence="1">
    <location>
        <begin position="1"/>
        <end position="24"/>
    </location>
</feature>
<feature type="region of interest" description="Disordered" evidence="1">
    <location>
        <begin position="89"/>
        <end position="281"/>
    </location>
</feature>
<evidence type="ECO:0000313" key="3">
    <source>
        <dbReference type="EMBL" id="WOO42785.1"/>
    </source>
</evidence>
<dbReference type="RefSeq" id="WP_317835313.1">
    <property type="nucleotide sequence ID" value="NZ_CP136920.1"/>
</dbReference>
<keyword evidence="2" id="KW-0472">Membrane</keyword>
<feature type="compositionally biased region" description="Low complexity" evidence="1">
    <location>
        <begin position="179"/>
        <end position="196"/>
    </location>
</feature>
<organism evidence="3 4">
    <name type="scientific">Rubellicoccus peritrichatus</name>
    <dbReference type="NCBI Taxonomy" id="3080537"/>
    <lineage>
        <taxon>Bacteria</taxon>
        <taxon>Pseudomonadati</taxon>
        <taxon>Verrucomicrobiota</taxon>
        <taxon>Opitutia</taxon>
        <taxon>Puniceicoccales</taxon>
        <taxon>Cerasicoccaceae</taxon>
        <taxon>Rubellicoccus</taxon>
    </lineage>
</organism>
<name>A0AAQ3LBG4_9BACT</name>
<dbReference type="Proteomes" id="UP001304300">
    <property type="component" value="Chromosome"/>
</dbReference>
<evidence type="ECO:0000256" key="2">
    <source>
        <dbReference type="SAM" id="Phobius"/>
    </source>
</evidence>
<evidence type="ECO:0008006" key="5">
    <source>
        <dbReference type="Google" id="ProtNLM"/>
    </source>
</evidence>
<evidence type="ECO:0000256" key="1">
    <source>
        <dbReference type="SAM" id="MobiDB-lite"/>
    </source>
</evidence>
<feature type="transmembrane region" description="Helical" evidence="2">
    <location>
        <begin position="36"/>
        <end position="56"/>
    </location>
</feature>
<dbReference type="EMBL" id="CP136920">
    <property type="protein sequence ID" value="WOO42785.1"/>
    <property type="molecule type" value="Genomic_DNA"/>
</dbReference>
<keyword evidence="4" id="KW-1185">Reference proteome</keyword>
<reference evidence="3 4" key="1">
    <citation type="submission" date="2023-10" db="EMBL/GenBank/DDBJ databases">
        <title>Rubellicoccus peritrichatus gen. nov., sp. nov., isolated from an algae of coral reef tank.</title>
        <authorList>
            <person name="Luo J."/>
        </authorList>
    </citation>
    <scope>NUCLEOTIDE SEQUENCE [LARGE SCALE GENOMIC DNA]</scope>
    <source>
        <strain evidence="3 4">CR14</strain>
    </source>
</reference>
<feature type="compositionally biased region" description="Pro residues" evidence="1">
    <location>
        <begin position="156"/>
        <end position="165"/>
    </location>
</feature>
<dbReference type="KEGG" id="puo:RZN69_06750"/>
<feature type="compositionally biased region" description="Acidic residues" evidence="1">
    <location>
        <begin position="197"/>
        <end position="227"/>
    </location>
</feature>
<feature type="compositionally biased region" description="Basic residues" evidence="1">
    <location>
        <begin position="1"/>
        <end position="10"/>
    </location>
</feature>
<proteinExistence type="predicted"/>
<dbReference type="AlphaFoldDB" id="A0AAQ3LBG4"/>
<sequence length="395" mass="43888">MSKNLQKKPVTRSGASLWPKWSESSEDSKRDLRRSVFAGLAVTIAFHLAIILSIPWDRIDVIEVKPPEPNPPMEVEFVQLPEFVQTNPESEIASPDETNNMSDRDQQAAQEIPDELSDSDRPTVEGEMDSENIVDGAPLDPTPPPLPEGQQVPDQEPVPPQPEQQPVPEVQQEQEETNVPETPEPEPQLQETAPEALEQEPVTEEGELSMEEVAEEPTPEPVEEPQEEATKPEPQPEPVNEKIMMEEIAPQQASQSGAPSPKPRPRLNFRVPSGPLMQNNRGATKVGSVAIDAKFSQFGAYIARMREAIQSTWYLLATQSKYTGADIGTNVVVEFVLDQQGNLLDVKVLHSTASSAGTIMVLESIKSRAPYGDWTQDMKQVIGDTWTVRINFFYR</sequence>
<protein>
    <recommendedName>
        <fullName evidence="5">TonB C-terminal domain-containing protein</fullName>
    </recommendedName>
</protein>
<evidence type="ECO:0000313" key="4">
    <source>
        <dbReference type="Proteomes" id="UP001304300"/>
    </source>
</evidence>
<keyword evidence="2" id="KW-0812">Transmembrane</keyword>